<dbReference type="EMBL" id="VSSQ01035235">
    <property type="protein sequence ID" value="MPM87410.1"/>
    <property type="molecule type" value="Genomic_DNA"/>
</dbReference>
<evidence type="ECO:0000313" key="1">
    <source>
        <dbReference type="EMBL" id="MPM87410.1"/>
    </source>
</evidence>
<dbReference type="AlphaFoldDB" id="A0A645DD50"/>
<accession>A0A645DD50</accession>
<gene>
    <name evidence="1" type="ORF">SDC9_134506</name>
</gene>
<comment type="caution">
    <text evidence="1">The sequence shown here is derived from an EMBL/GenBank/DDBJ whole genome shotgun (WGS) entry which is preliminary data.</text>
</comment>
<sequence>MTSREYFLVQQATLSLTYSVIDLAQNHVLVSRSFTGKQERETKIGTRIYLFDTAAPGAYRDERRYASGHAPSFAPLFEQILNEFSSTIATQLAPSYQISRLPLLANKPKLKEAETAYKLARQGSYAPAQILFRELWEQERHLPSGYNAALLLEALAKLDEAVDMMSTVYHSTGSVNVYDALMRMQEAQSRQKKAERQISGEVVRDGQGVTMTQYMVME</sequence>
<proteinExistence type="predicted"/>
<name>A0A645DD50_9ZZZZ</name>
<protein>
    <submittedName>
        <fullName evidence="1">Uncharacterized protein</fullName>
    </submittedName>
</protein>
<organism evidence="1">
    <name type="scientific">bioreactor metagenome</name>
    <dbReference type="NCBI Taxonomy" id="1076179"/>
    <lineage>
        <taxon>unclassified sequences</taxon>
        <taxon>metagenomes</taxon>
        <taxon>ecological metagenomes</taxon>
    </lineage>
</organism>
<reference evidence="1" key="1">
    <citation type="submission" date="2019-08" db="EMBL/GenBank/DDBJ databases">
        <authorList>
            <person name="Kucharzyk K."/>
            <person name="Murdoch R.W."/>
            <person name="Higgins S."/>
            <person name="Loffler F."/>
        </authorList>
    </citation>
    <scope>NUCLEOTIDE SEQUENCE</scope>
</reference>